<evidence type="ECO:0000256" key="1">
    <source>
        <dbReference type="SAM" id="MobiDB-lite"/>
    </source>
</evidence>
<gene>
    <name evidence="2" type="ORF">SRO942_LOCUS47413</name>
</gene>
<dbReference type="AlphaFoldDB" id="A0A8S2YJ15"/>
<dbReference type="EMBL" id="CAJOBC010118105">
    <property type="protein sequence ID" value="CAF4561659.1"/>
    <property type="molecule type" value="Genomic_DNA"/>
</dbReference>
<sequence length="94" mass="11222">NNTRRQLTFSIELWNMYTRTTQSSMRTNNSVEALRRRIGCVFSMRTLRSSLQKLIREEHATPADIVHINRSEAPKHKNKTNKRFERRLLNLSQH</sequence>
<name>A0A8S2YJ15_9BILA</name>
<organism evidence="2 3">
    <name type="scientific">Didymodactylos carnosus</name>
    <dbReference type="NCBI Taxonomy" id="1234261"/>
    <lineage>
        <taxon>Eukaryota</taxon>
        <taxon>Metazoa</taxon>
        <taxon>Spiralia</taxon>
        <taxon>Gnathifera</taxon>
        <taxon>Rotifera</taxon>
        <taxon>Eurotatoria</taxon>
        <taxon>Bdelloidea</taxon>
        <taxon>Philodinida</taxon>
        <taxon>Philodinidae</taxon>
        <taxon>Didymodactylos</taxon>
    </lineage>
</organism>
<reference evidence="2" key="1">
    <citation type="submission" date="2021-02" db="EMBL/GenBank/DDBJ databases">
        <authorList>
            <person name="Nowell W R."/>
        </authorList>
    </citation>
    <scope>NUCLEOTIDE SEQUENCE</scope>
</reference>
<dbReference type="Proteomes" id="UP000681722">
    <property type="component" value="Unassembled WGS sequence"/>
</dbReference>
<dbReference type="OrthoDB" id="7318204at2759"/>
<accession>A0A8S2YJ15</accession>
<evidence type="ECO:0000313" key="3">
    <source>
        <dbReference type="Proteomes" id="UP000681722"/>
    </source>
</evidence>
<feature type="non-terminal residue" evidence="2">
    <location>
        <position position="1"/>
    </location>
</feature>
<protein>
    <submittedName>
        <fullName evidence="2">Uncharacterized protein</fullName>
    </submittedName>
</protein>
<feature type="region of interest" description="Disordered" evidence="1">
    <location>
        <begin position="70"/>
        <end position="94"/>
    </location>
</feature>
<evidence type="ECO:0000313" key="2">
    <source>
        <dbReference type="EMBL" id="CAF4561659.1"/>
    </source>
</evidence>
<proteinExistence type="predicted"/>
<comment type="caution">
    <text evidence="2">The sequence shown here is derived from an EMBL/GenBank/DDBJ whole genome shotgun (WGS) entry which is preliminary data.</text>
</comment>